<reference evidence="2" key="1">
    <citation type="submission" date="2017-06" db="EMBL/GenBank/DDBJ databases">
        <title>Complete genome sequence of Capnocytophaga sp. KCOM 1579 (=ChDC OS43) isolated from a human refractory periapical abscess lesion.</title>
        <authorList>
            <person name="Kook J.-K."/>
            <person name="Park S.-N."/>
            <person name="Lim Y.K."/>
            <person name="Roh H."/>
        </authorList>
    </citation>
    <scope>NUCLEOTIDE SEQUENCE [LARGE SCALE GENOMIC DNA]</scope>
    <source>
        <strain evidence="2">ChDC OS43</strain>
    </source>
</reference>
<organism evidence="1 2">
    <name type="scientific">Capnocytophaga endodontalis</name>
    <dbReference type="NCBI Taxonomy" id="2708117"/>
    <lineage>
        <taxon>Bacteria</taxon>
        <taxon>Pseudomonadati</taxon>
        <taxon>Bacteroidota</taxon>
        <taxon>Flavobacteriia</taxon>
        <taxon>Flavobacteriales</taxon>
        <taxon>Flavobacteriaceae</taxon>
        <taxon>Capnocytophaga</taxon>
    </lineage>
</organism>
<evidence type="ECO:0000313" key="1">
    <source>
        <dbReference type="EMBL" id="ASF41856.1"/>
    </source>
</evidence>
<protein>
    <submittedName>
        <fullName evidence="1">Uncharacterized protein</fullName>
    </submittedName>
</protein>
<proteinExistence type="predicted"/>
<dbReference type="KEGG" id="capn:CBG49_01425"/>
<dbReference type="AlphaFoldDB" id="A0A1Z4BKQ3"/>
<gene>
    <name evidence="1" type="ORF">CBG49_01425</name>
</gene>
<dbReference type="Proteomes" id="UP000197007">
    <property type="component" value="Chromosome"/>
</dbReference>
<accession>A0A1Z4BKQ3</accession>
<dbReference type="RefSeq" id="WP_088593066.1">
    <property type="nucleotide sequence ID" value="NZ_CP022022.1"/>
</dbReference>
<name>A0A1Z4BKQ3_9FLAO</name>
<keyword evidence="2" id="KW-1185">Reference proteome</keyword>
<evidence type="ECO:0000313" key="2">
    <source>
        <dbReference type="Proteomes" id="UP000197007"/>
    </source>
</evidence>
<dbReference type="EMBL" id="CP022022">
    <property type="protein sequence ID" value="ASF41856.1"/>
    <property type="molecule type" value="Genomic_DNA"/>
</dbReference>
<sequence length="84" mass="9525">MQFEVGNSLVKIGDSKRKEEEVLGEGVCPHCRKKHIDLTSKMTFQNQKDSTGCARTSKAIINGTIIRESKYEEELITLDKLKKL</sequence>